<feature type="domain" description="Tryptophan/threonine-rich plasmodium antigen C-terminal" evidence="2">
    <location>
        <begin position="47"/>
        <end position="263"/>
    </location>
</feature>
<feature type="signal peptide" evidence="1">
    <location>
        <begin position="1"/>
        <end position="19"/>
    </location>
</feature>
<feature type="chain" id="PRO_5008915717" evidence="1">
    <location>
        <begin position="20"/>
        <end position="286"/>
    </location>
</feature>
<dbReference type="OrthoDB" id="384394at2759"/>
<reference evidence="3 4" key="1">
    <citation type="submission" date="2016-06" db="EMBL/GenBank/DDBJ databases">
        <authorList>
            <consortium name="Pathogen Informatics"/>
        </authorList>
    </citation>
    <scope>NUCLEOTIDE SEQUENCE [LARGE SCALE GENOMIC DNA]</scope>
    <source>
        <strain evidence="3">PocGH01</strain>
    </source>
</reference>
<accession>A0A1D3JFL6</accession>
<dbReference type="Pfam" id="PF12319">
    <property type="entry name" value="TryThrA_C"/>
    <property type="match status" value="1"/>
</dbReference>
<sequence>MNFYLYILLSVLLSNSISIQRVPAKTETHNSLKVKEKEQSEEWKRAEWDKWMKKMEKELHIFNLSIDVQKKKWEKLREIEWEKWINQIENKWMHYNKNIYVEYRSEVFWNGLKWDESQWEKWIQLQGREYLVGELKNWVNEYHTSFNELIVKEWEKWTNKKIKEWESKSWKIEEDNYWKCWKNKTKWLKYLYLRKWINFCTWKKRLRRETNQWLKWIKSKEDVYKNKWCDKWLEWKKDRGHDFFQWLDSFVEKWVKQKQWNVWLDEREKLIQQRISSYQNSKMKEK</sequence>
<dbReference type="VEuPathDB" id="PlasmoDB:POWCR01_000040900"/>
<protein>
    <submittedName>
        <fullName evidence="3">Tryptophan-rich protein</fullName>
    </submittedName>
</protein>
<evidence type="ECO:0000313" key="4">
    <source>
        <dbReference type="Proteomes" id="UP000242942"/>
    </source>
</evidence>
<dbReference type="Proteomes" id="UP000242942">
    <property type="component" value="Unassembled WGS sequence"/>
</dbReference>
<gene>
    <name evidence="3" type="primary">PocGH01_00211600</name>
    <name evidence="3" type="ORF">POCGH01_00211600</name>
</gene>
<keyword evidence="4" id="KW-1185">Reference proteome</keyword>
<dbReference type="InterPro" id="IPR022089">
    <property type="entry name" value="Plasmodium-antigen_C"/>
</dbReference>
<dbReference type="EMBL" id="FLRI01000550">
    <property type="protein sequence ID" value="SBT84616.1"/>
    <property type="molecule type" value="Genomic_DNA"/>
</dbReference>
<evidence type="ECO:0000256" key="1">
    <source>
        <dbReference type="SAM" id="SignalP"/>
    </source>
</evidence>
<name>A0A1D3JFL6_PLAOA</name>
<proteinExistence type="predicted"/>
<keyword evidence="1" id="KW-0732">Signal</keyword>
<evidence type="ECO:0000313" key="3">
    <source>
        <dbReference type="EMBL" id="SBT84616.1"/>
    </source>
</evidence>
<evidence type="ECO:0000259" key="2">
    <source>
        <dbReference type="Pfam" id="PF12319"/>
    </source>
</evidence>
<dbReference type="VEuPathDB" id="PlasmoDB:PocGH01_00211600"/>
<dbReference type="AlphaFoldDB" id="A0A1D3JFL6"/>
<organism evidence="3 4">
    <name type="scientific">Plasmodium ovale</name>
    <name type="common">malaria parasite P. ovale</name>
    <dbReference type="NCBI Taxonomy" id="36330"/>
    <lineage>
        <taxon>Eukaryota</taxon>
        <taxon>Sar</taxon>
        <taxon>Alveolata</taxon>
        <taxon>Apicomplexa</taxon>
        <taxon>Aconoidasida</taxon>
        <taxon>Haemosporida</taxon>
        <taxon>Plasmodiidae</taxon>
        <taxon>Plasmodium</taxon>
        <taxon>Plasmodium (Plasmodium)</taxon>
    </lineage>
</organism>